<dbReference type="InterPro" id="IPR003594">
    <property type="entry name" value="HATPase_dom"/>
</dbReference>
<dbReference type="Proteomes" id="UP000663444">
    <property type="component" value="Chromosome"/>
</dbReference>
<dbReference type="InterPro" id="IPR001610">
    <property type="entry name" value="PAC"/>
</dbReference>
<evidence type="ECO:0000259" key="5">
    <source>
        <dbReference type="PROSITE" id="PS50113"/>
    </source>
</evidence>
<dbReference type="Pfam" id="PF02518">
    <property type="entry name" value="HATPase_c"/>
    <property type="match status" value="1"/>
</dbReference>
<dbReference type="PRINTS" id="PR00344">
    <property type="entry name" value="BCTRLSENSOR"/>
</dbReference>
<evidence type="ECO:0000259" key="4">
    <source>
        <dbReference type="PROSITE" id="PS50109"/>
    </source>
</evidence>
<dbReference type="InterPro" id="IPR036097">
    <property type="entry name" value="HisK_dim/P_sf"/>
</dbReference>
<feature type="domain" description="PAC" evidence="5">
    <location>
        <begin position="185"/>
        <end position="237"/>
    </location>
</feature>
<evidence type="ECO:0000256" key="3">
    <source>
        <dbReference type="ARBA" id="ARBA00022553"/>
    </source>
</evidence>
<dbReference type="InterPro" id="IPR000700">
    <property type="entry name" value="PAS-assoc_C"/>
</dbReference>
<dbReference type="InterPro" id="IPR013656">
    <property type="entry name" value="PAS_4"/>
</dbReference>
<evidence type="ECO:0000313" key="6">
    <source>
        <dbReference type="EMBL" id="QRJ64947.1"/>
    </source>
</evidence>
<dbReference type="EC" id="2.7.13.3" evidence="2"/>
<sequence length="499" mass="54065">MDPVADLQLLPLIAFRACRTPDGWRLQAPSGGLLAHLGVAPGDGDALAAAIHPDDAAHFRAPPADGDEVHVRLARPGDPWRWFSLRANTGADGYAGLLVEGDRQQALAASAQRYRDYAEISSDWYWEQDAELRFTYFSREFEQITGVPTASALGKTRWQGLGREQIGNVDWAAHRRETEAHRPFRNFEYASRRPDGRLVWFRVSGRPRFDADGRFLGYFGIASDITATKALEGELQQSQRQAALGQLAAGIAHEINNPLGFVRSNLGTLERYLATLLGIADHLAAPPAGDADAAWRARAAALLRAADLDFLRDDALLLLGECRDGLDRVRQIVGELREFAREGAADWCDDDLSRCLDSAAKLIAHRLPAGVELQRHYVALPPLRCRPQQLNQVFLALLSNALQAIGDGPGRITLSTGGDGCTLWAEVADDGCGIAAEHLPRLFEPFFTTRPVGSGRGMGLATCFGIVAEHGGRIDVDSAPGAGARFRVTLPRAAADGSG</sequence>
<dbReference type="Gene3D" id="1.10.287.130">
    <property type="match status" value="1"/>
</dbReference>
<dbReference type="InterPro" id="IPR004358">
    <property type="entry name" value="Sig_transdc_His_kin-like_C"/>
</dbReference>
<dbReference type="CDD" id="cd00130">
    <property type="entry name" value="PAS"/>
    <property type="match status" value="1"/>
</dbReference>
<comment type="catalytic activity">
    <reaction evidence="1">
        <text>ATP + protein L-histidine = ADP + protein N-phospho-L-histidine.</text>
        <dbReference type="EC" id="2.7.13.3"/>
    </reaction>
</comment>
<organism evidence="6 7">
    <name type="scientific">Azospira restricta</name>
    <dbReference type="NCBI Taxonomy" id="404405"/>
    <lineage>
        <taxon>Bacteria</taxon>
        <taxon>Pseudomonadati</taxon>
        <taxon>Pseudomonadota</taxon>
        <taxon>Betaproteobacteria</taxon>
        <taxon>Rhodocyclales</taxon>
        <taxon>Rhodocyclaceae</taxon>
        <taxon>Azospira</taxon>
    </lineage>
</organism>
<evidence type="ECO:0000256" key="1">
    <source>
        <dbReference type="ARBA" id="ARBA00000085"/>
    </source>
</evidence>
<evidence type="ECO:0000313" key="7">
    <source>
        <dbReference type="Proteomes" id="UP000663444"/>
    </source>
</evidence>
<dbReference type="Gene3D" id="3.30.450.20">
    <property type="entry name" value="PAS domain"/>
    <property type="match status" value="1"/>
</dbReference>
<dbReference type="SMART" id="SM00387">
    <property type="entry name" value="HATPase_c"/>
    <property type="match status" value="1"/>
</dbReference>
<protein>
    <recommendedName>
        <fullName evidence="2">histidine kinase</fullName>
        <ecNumber evidence="2">2.7.13.3</ecNumber>
    </recommendedName>
</protein>
<dbReference type="NCBIfam" id="TIGR00229">
    <property type="entry name" value="sensory_box"/>
    <property type="match status" value="1"/>
</dbReference>
<dbReference type="SUPFAM" id="SSF55785">
    <property type="entry name" value="PYP-like sensor domain (PAS domain)"/>
    <property type="match status" value="1"/>
</dbReference>
<gene>
    <name evidence="6" type="ORF">IWH25_06285</name>
</gene>
<dbReference type="PROSITE" id="PS50113">
    <property type="entry name" value="PAC"/>
    <property type="match status" value="1"/>
</dbReference>
<dbReference type="Gene3D" id="3.30.565.10">
    <property type="entry name" value="Histidine kinase-like ATPase, C-terminal domain"/>
    <property type="match status" value="1"/>
</dbReference>
<reference evidence="6" key="1">
    <citation type="submission" date="2020-11" db="EMBL/GenBank/DDBJ databases">
        <title>Azospira restricta DSM 18626 genome sequence.</title>
        <authorList>
            <person name="Moe W.M."/>
        </authorList>
    </citation>
    <scope>NUCLEOTIDE SEQUENCE</scope>
    <source>
        <strain evidence="6">DSM 18626</strain>
    </source>
</reference>
<dbReference type="RefSeq" id="WP_203388474.1">
    <property type="nucleotide sequence ID" value="NZ_CP064781.1"/>
</dbReference>
<proteinExistence type="predicted"/>
<accession>A0A974SR61</accession>
<keyword evidence="7" id="KW-1185">Reference proteome</keyword>
<feature type="domain" description="Histidine kinase" evidence="4">
    <location>
        <begin position="250"/>
        <end position="494"/>
    </location>
</feature>
<dbReference type="PANTHER" id="PTHR43065">
    <property type="entry name" value="SENSOR HISTIDINE KINASE"/>
    <property type="match status" value="1"/>
</dbReference>
<dbReference type="PANTHER" id="PTHR43065:SF50">
    <property type="entry name" value="HISTIDINE KINASE"/>
    <property type="match status" value="1"/>
</dbReference>
<dbReference type="EMBL" id="CP064781">
    <property type="protein sequence ID" value="QRJ64947.1"/>
    <property type="molecule type" value="Genomic_DNA"/>
</dbReference>
<dbReference type="InterPro" id="IPR036890">
    <property type="entry name" value="HATPase_C_sf"/>
</dbReference>
<dbReference type="PROSITE" id="PS50109">
    <property type="entry name" value="HIS_KIN"/>
    <property type="match status" value="1"/>
</dbReference>
<dbReference type="InterPro" id="IPR000014">
    <property type="entry name" value="PAS"/>
</dbReference>
<evidence type="ECO:0000256" key="2">
    <source>
        <dbReference type="ARBA" id="ARBA00012438"/>
    </source>
</evidence>
<dbReference type="AlphaFoldDB" id="A0A974SR61"/>
<dbReference type="SMART" id="SM00388">
    <property type="entry name" value="HisKA"/>
    <property type="match status" value="1"/>
</dbReference>
<dbReference type="GO" id="GO:0000155">
    <property type="term" value="F:phosphorelay sensor kinase activity"/>
    <property type="evidence" value="ECO:0007669"/>
    <property type="project" value="InterPro"/>
</dbReference>
<dbReference type="InterPro" id="IPR005467">
    <property type="entry name" value="His_kinase_dom"/>
</dbReference>
<name>A0A974SR61_9RHOO</name>
<dbReference type="InterPro" id="IPR035965">
    <property type="entry name" value="PAS-like_dom_sf"/>
</dbReference>
<dbReference type="Pfam" id="PF08448">
    <property type="entry name" value="PAS_4"/>
    <property type="match status" value="1"/>
</dbReference>
<dbReference type="SUPFAM" id="SSF55874">
    <property type="entry name" value="ATPase domain of HSP90 chaperone/DNA topoisomerase II/histidine kinase"/>
    <property type="match status" value="1"/>
</dbReference>
<dbReference type="KEGG" id="ares:IWH25_06285"/>
<dbReference type="CDD" id="cd00082">
    <property type="entry name" value="HisKA"/>
    <property type="match status" value="1"/>
</dbReference>
<dbReference type="SMART" id="SM00086">
    <property type="entry name" value="PAC"/>
    <property type="match status" value="1"/>
</dbReference>
<dbReference type="InterPro" id="IPR003661">
    <property type="entry name" value="HisK_dim/P_dom"/>
</dbReference>
<dbReference type="SUPFAM" id="SSF47384">
    <property type="entry name" value="Homodimeric domain of signal transducing histidine kinase"/>
    <property type="match status" value="1"/>
</dbReference>
<keyword evidence="3" id="KW-0597">Phosphoprotein</keyword>